<evidence type="ECO:0000313" key="1">
    <source>
        <dbReference type="EMBL" id="MCI38138.1"/>
    </source>
</evidence>
<protein>
    <submittedName>
        <fullName evidence="1">Uncharacterized protein</fullName>
    </submittedName>
</protein>
<organism evidence="1 2">
    <name type="scientific">Trifolium medium</name>
    <dbReference type="NCBI Taxonomy" id="97028"/>
    <lineage>
        <taxon>Eukaryota</taxon>
        <taxon>Viridiplantae</taxon>
        <taxon>Streptophyta</taxon>
        <taxon>Embryophyta</taxon>
        <taxon>Tracheophyta</taxon>
        <taxon>Spermatophyta</taxon>
        <taxon>Magnoliopsida</taxon>
        <taxon>eudicotyledons</taxon>
        <taxon>Gunneridae</taxon>
        <taxon>Pentapetalae</taxon>
        <taxon>rosids</taxon>
        <taxon>fabids</taxon>
        <taxon>Fabales</taxon>
        <taxon>Fabaceae</taxon>
        <taxon>Papilionoideae</taxon>
        <taxon>50 kb inversion clade</taxon>
        <taxon>NPAAA clade</taxon>
        <taxon>Hologalegina</taxon>
        <taxon>IRL clade</taxon>
        <taxon>Trifolieae</taxon>
        <taxon>Trifolium</taxon>
    </lineage>
</organism>
<accession>A0A392RNB8</accession>
<proteinExistence type="predicted"/>
<dbReference type="Proteomes" id="UP000265520">
    <property type="component" value="Unassembled WGS sequence"/>
</dbReference>
<sequence length="34" mass="3847">MFDESASFVEGPCFPLLSRSLEMILVDEKVINDD</sequence>
<dbReference type="AlphaFoldDB" id="A0A392RNB8"/>
<name>A0A392RNB8_9FABA</name>
<dbReference type="EMBL" id="LXQA010252405">
    <property type="protein sequence ID" value="MCI38138.1"/>
    <property type="molecule type" value="Genomic_DNA"/>
</dbReference>
<comment type="caution">
    <text evidence="1">The sequence shown here is derived from an EMBL/GenBank/DDBJ whole genome shotgun (WGS) entry which is preliminary data.</text>
</comment>
<reference evidence="1 2" key="1">
    <citation type="journal article" date="2018" name="Front. Plant Sci.">
        <title>Red Clover (Trifolium pratense) and Zigzag Clover (T. medium) - A Picture of Genomic Similarities and Differences.</title>
        <authorList>
            <person name="Dluhosova J."/>
            <person name="Istvanek J."/>
            <person name="Nedelnik J."/>
            <person name="Repkova J."/>
        </authorList>
    </citation>
    <scope>NUCLEOTIDE SEQUENCE [LARGE SCALE GENOMIC DNA]</scope>
    <source>
        <strain evidence="2">cv. 10/8</strain>
        <tissue evidence="1">Leaf</tissue>
    </source>
</reference>
<evidence type="ECO:0000313" key="2">
    <source>
        <dbReference type="Proteomes" id="UP000265520"/>
    </source>
</evidence>
<keyword evidence="2" id="KW-1185">Reference proteome</keyword>